<keyword evidence="2" id="KW-1185">Reference proteome</keyword>
<protein>
    <submittedName>
        <fullName evidence="1">Uncharacterized protein</fullName>
    </submittedName>
</protein>
<gene>
    <name evidence="1" type="ORF">E4U43_001842</name>
</gene>
<sequence>MKGPIYSVEKSFRELRKLRNTEFQALRDMYVVNKSIEQENVDLSELDPHACQSPGFTWVLRDFFGQHIQ</sequence>
<accession>A0A9P7T2D0</accession>
<dbReference type="EMBL" id="SRPW01000162">
    <property type="protein sequence ID" value="KAG6017284.1"/>
    <property type="molecule type" value="Genomic_DNA"/>
</dbReference>
<dbReference type="Proteomes" id="UP000748025">
    <property type="component" value="Unassembled WGS sequence"/>
</dbReference>
<proteinExistence type="predicted"/>
<evidence type="ECO:0000313" key="1">
    <source>
        <dbReference type="EMBL" id="KAG6017284.1"/>
    </source>
</evidence>
<comment type="caution">
    <text evidence="1">The sequence shown here is derived from an EMBL/GenBank/DDBJ whole genome shotgun (WGS) entry which is preliminary data.</text>
</comment>
<reference evidence="1" key="1">
    <citation type="journal article" date="2020" name="bioRxiv">
        <title>Whole genome comparisons of ergot fungi reveals the divergence and evolution of species within the genus Claviceps are the result of varying mechanisms driving genome evolution and host range expansion.</title>
        <authorList>
            <person name="Wyka S.A."/>
            <person name="Mondo S.J."/>
            <person name="Liu M."/>
            <person name="Dettman J."/>
            <person name="Nalam V."/>
            <person name="Broders K.D."/>
        </authorList>
    </citation>
    <scope>NUCLEOTIDE SEQUENCE</scope>
    <source>
        <strain evidence="1">CCC 602</strain>
    </source>
</reference>
<organism evidence="1 2">
    <name type="scientific">Claviceps pusilla</name>
    <dbReference type="NCBI Taxonomy" id="123648"/>
    <lineage>
        <taxon>Eukaryota</taxon>
        <taxon>Fungi</taxon>
        <taxon>Dikarya</taxon>
        <taxon>Ascomycota</taxon>
        <taxon>Pezizomycotina</taxon>
        <taxon>Sordariomycetes</taxon>
        <taxon>Hypocreomycetidae</taxon>
        <taxon>Hypocreales</taxon>
        <taxon>Clavicipitaceae</taxon>
        <taxon>Claviceps</taxon>
    </lineage>
</organism>
<name>A0A9P7T2D0_9HYPO</name>
<evidence type="ECO:0000313" key="2">
    <source>
        <dbReference type="Proteomes" id="UP000748025"/>
    </source>
</evidence>
<dbReference type="AlphaFoldDB" id="A0A9P7T2D0"/>
<dbReference type="OrthoDB" id="6339427at2759"/>